<name>A0A6J5LDS8_9CAUD</name>
<gene>
    <name evidence="1" type="ORF">UFOVP249_35</name>
</gene>
<protein>
    <submittedName>
        <fullName evidence="1">Uncharacterized protein</fullName>
    </submittedName>
</protein>
<sequence length="91" mass="10446">MKNHLILGNWNVLCDSCGRKFKASEVQKRWDGLYVCPEDWEMRHPSDFLRVQKEKIAVEFARPYPATDTYISPSTNGLFVDGQPLNTNTLG</sequence>
<evidence type="ECO:0000313" key="1">
    <source>
        <dbReference type="EMBL" id="CAB4132798.1"/>
    </source>
</evidence>
<accession>A0A6J5LDS8</accession>
<organism evidence="1">
    <name type="scientific">uncultured Caudovirales phage</name>
    <dbReference type="NCBI Taxonomy" id="2100421"/>
    <lineage>
        <taxon>Viruses</taxon>
        <taxon>Duplodnaviria</taxon>
        <taxon>Heunggongvirae</taxon>
        <taxon>Uroviricota</taxon>
        <taxon>Caudoviricetes</taxon>
        <taxon>Peduoviridae</taxon>
        <taxon>Maltschvirus</taxon>
        <taxon>Maltschvirus maltsch</taxon>
    </lineage>
</organism>
<reference evidence="1" key="1">
    <citation type="submission" date="2020-04" db="EMBL/GenBank/DDBJ databases">
        <authorList>
            <person name="Chiriac C."/>
            <person name="Salcher M."/>
            <person name="Ghai R."/>
            <person name="Kavagutti S V."/>
        </authorList>
    </citation>
    <scope>NUCLEOTIDE SEQUENCE</scope>
</reference>
<dbReference type="EMBL" id="LR796268">
    <property type="protein sequence ID" value="CAB4132798.1"/>
    <property type="molecule type" value="Genomic_DNA"/>
</dbReference>
<proteinExistence type="predicted"/>